<gene>
    <name evidence="1" type="ORF">BJ983_002581</name>
</gene>
<protein>
    <submittedName>
        <fullName evidence="1">Uncharacterized protein</fullName>
    </submittedName>
</protein>
<dbReference type="AlphaFoldDB" id="A0A7Y9DW33"/>
<dbReference type="EMBL" id="JACCBN010000001">
    <property type="protein sequence ID" value="NYD36479.1"/>
    <property type="molecule type" value="Genomic_DNA"/>
</dbReference>
<accession>A0A7Y9DW33</accession>
<evidence type="ECO:0000313" key="2">
    <source>
        <dbReference type="Proteomes" id="UP000535890"/>
    </source>
</evidence>
<evidence type="ECO:0000313" key="1">
    <source>
        <dbReference type="EMBL" id="NYD36479.1"/>
    </source>
</evidence>
<comment type="caution">
    <text evidence="1">The sequence shown here is derived from an EMBL/GenBank/DDBJ whole genome shotgun (WGS) entry which is preliminary data.</text>
</comment>
<organism evidence="1 2">
    <name type="scientific">Actinomycetospora corticicola</name>
    <dbReference type="NCBI Taxonomy" id="663602"/>
    <lineage>
        <taxon>Bacteria</taxon>
        <taxon>Bacillati</taxon>
        <taxon>Actinomycetota</taxon>
        <taxon>Actinomycetes</taxon>
        <taxon>Pseudonocardiales</taxon>
        <taxon>Pseudonocardiaceae</taxon>
        <taxon>Actinomycetospora</taxon>
    </lineage>
</organism>
<name>A0A7Y9DW33_9PSEU</name>
<reference evidence="1 2" key="1">
    <citation type="submission" date="2020-07" db="EMBL/GenBank/DDBJ databases">
        <title>Sequencing the genomes of 1000 actinobacteria strains.</title>
        <authorList>
            <person name="Klenk H.-P."/>
        </authorList>
    </citation>
    <scope>NUCLEOTIDE SEQUENCE [LARGE SCALE GENOMIC DNA]</scope>
    <source>
        <strain evidence="1 2">DSM 45772</strain>
    </source>
</reference>
<dbReference type="RefSeq" id="WP_179794151.1">
    <property type="nucleotide sequence ID" value="NZ_BAABHP010000021.1"/>
</dbReference>
<sequence length="80" mass="8744">MFTEETARANGEGGTSGADGYMVLVIDPVTGHADCYGPYDDEAQARERAFWRRLEFDVADLPDVLIGVVPWHAEGDRPGC</sequence>
<dbReference type="Proteomes" id="UP000535890">
    <property type="component" value="Unassembled WGS sequence"/>
</dbReference>
<keyword evidence="2" id="KW-1185">Reference proteome</keyword>
<proteinExistence type="predicted"/>